<evidence type="ECO:0000256" key="1">
    <source>
        <dbReference type="ARBA" id="ARBA00001933"/>
    </source>
</evidence>
<dbReference type="PANTHER" id="PTHR30511">
    <property type="entry name" value="ALANINE RACEMASE"/>
    <property type="match status" value="1"/>
</dbReference>
<keyword evidence="3 5" id="KW-0413">Isomerase</keyword>
<comment type="cofactor">
    <cofactor evidence="1">
        <name>pyridoxal 5'-phosphate</name>
        <dbReference type="ChEBI" id="CHEBI:597326"/>
    </cofactor>
</comment>
<dbReference type="AlphaFoldDB" id="A0A645H478"/>
<dbReference type="SUPFAM" id="SSF50621">
    <property type="entry name" value="Alanine racemase C-terminal domain-like"/>
    <property type="match status" value="1"/>
</dbReference>
<evidence type="ECO:0000259" key="4">
    <source>
        <dbReference type="SMART" id="SM01005"/>
    </source>
</evidence>
<dbReference type="GO" id="GO:0005829">
    <property type="term" value="C:cytosol"/>
    <property type="evidence" value="ECO:0007669"/>
    <property type="project" value="TreeGrafter"/>
</dbReference>
<dbReference type="InterPro" id="IPR009006">
    <property type="entry name" value="Ala_racemase/Decarboxylase_C"/>
</dbReference>
<gene>
    <name evidence="5" type="ORF">SDC9_181320</name>
</gene>
<dbReference type="InterPro" id="IPR011079">
    <property type="entry name" value="Ala_racemase_C"/>
</dbReference>
<comment type="caution">
    <text evidence="5">The sequence shown here is derived from an EMBL/GenBank/DDBJ whole genome shotgun (WGS) entry which is preliminary data.</text>
</comment>
<dbReference type="Gene3D" id="3.20.20.10">
    <property type="entry name" value="Alanine racemase"/>
    <property type="match status" value="1"/>
</dbReference>
<dbReference type="GO" id="GO:0030170">
    <property type="term" value="F:pyridoxal phosphate binding"/>
    <property type="evidence" value="ECO:0007669"/>
    <property type="project" value="TreeGrafter"/>
</dbReference>
<dbReference type="InterPro" id="IPR000821">
    <property type="entry name" value="Ala_racemase"/>
</dbReference>
<proteinExistence type="predicted"/>
<dbReference type="Pfam" id="PF01168">
    <property type="entry name" value="Ala_racemase_N"/>
    <property type="match status" value="1"/>
</dbReference>
<feature type="domain" description="Alanine racemase C-terminal" evidence="4">
    <location>
        <begin position="72"/>
        <end position="199"/>
    </location>
</feature>
<dbReference type="EC" id="5.1.1.1" evidence="5"/>
<reference evidence="5" key="1">
    <citation type="submission" date="2019-08" db="EMBL/GenBank/DDBJ databases">
        <authorList>
            <person name="Kucharzyk K."/>
            <person name="Murdoch R.W."/>
            <person name="Higgins S."/>
            <person name="Loffler F."/>
        </authorList>
    </citation>
    <scope>NUCLEOTIDE SEQUENCE</scope>
</reference>
<keyword evidence="2" id="KW-0663">Pyridoxal phosphate</keyword>
<dbReference type="Pfam" id="PF00842">
    <property type="entry name" value="Ala_racemase_C"/>
    <property type="match status" value="1"/>
</dbReference>
<dbReference type="InterPro" id="IPR001608">
    <property type="entry name" value="Ala_racemase_N"/>
</dbReference>
<evidence type="ECO:0000256" key="2">
    <source>
        <dbReference type="ARBA" id="ARBA00022898"/>
    </source>
</evidence>
<dbReference type="SMART" id="SM01005">
    <property type="entry name" value="Ala_racemase_C"/>
    <property type="match status" value="1"/>
</dbReference>
<evidence type="ECO:0000256" key="3">
    <source>
        <dbReference type="ARBA" id="ARBA00023235"/>
    </source>
</evidence>
<dbReference type="GO" id="GO:0030632">
    <property type="term" value="P:D-alanine biosynthetic process"/>
    <property type="evidence" value="ECO:0007669"/>
    <property type="project" value="TreeGrafter"/>
</dbReference>
<dbReference type="SUPFAM" id="SSF51419">
    <property type="entry name" value="PLP-binding barrel"/>
    <property type="match status" value="1"/>
</dbReference>
<organism evidence="5">
    <name type="scientific">bioreactor metagenome</name>
    <dbReference type="NCBI Taxonomy" id="1076179"/>
    <lineage>
        <taxon>unclassified sequences</taxon>
        <taxon>metagenomes</taxon>
        <taxon>ecological metagenomes</taxon>
    </lineage>
</organism>
<evidence type="ECO:0000313" key="5">
    <source>
        <dbReference type="EMBL" id="MPN33828.1"/>
    </source>
</evidence>
<dbReference type="InterPro" id="IPR029066">
    <property type="entry name" value="PLP-binding_barrel"/>
</dbReference>
<dbReference type="GO" id="GO:0008784">
    <property type="term" value="F:alanine racemase activity"/>
    <property type="evidence" value="ECO:0007669"/>
    <property type="project" value="UniProtKB-EC"/>
</dbReference>
<sequence length="203" mass="22895">MTYTKQQHDLFEYVCGVLRQNGHNPGICHCLNSVGIEKYYSAWKHDMVRAGRMIYGIGMEEDLLKQYDLHPALSWFSRVVDIKVIHAGEYVGYDREFRAEKDMRIAILAVGYGDGYKQTYSNKTYVVIAGRKAPSVGKISMDSMAVDVTDIPDVHVNDWALLLGKGNGSFIPTTVFTQLGGTNSEVLLSLTSRVRRYYVDLDP</sequence>
<dbReference type="EMBL" id="VSSQ01086532">
    <property type="protein sequence ID" value="MPN33828.1"/>
    <property type="molecule type" value="Genomic_DNA"/>
</dbReference>
<accession>A0A645H478</accession>
<name>A0A645H478_9ZZZZ</name>
<dbReference type="PANTHER" id="PTHR30511:SF0">
    <property type="entry name" value="ALANINE RACEMASE, CATABOLIC-RELATED"/>
    <property type="match status" value="1"/>
</dbReference>
<protein>
    <submittedName>
        <fullName evidence="5">Alanine racemase</fullName>
        <ecNumber evidence="5">5.1.1.1</ecNumber>
    </submittedName>
</protein>
<dbReference type="Gene3D" id="2.40.37.10">
    <property type="entry name" value="Lyase, Ornithine Decarboxylase, Chain A, domain 1"/>
    <property type="match status" value="1"/>
</dbReference>